<organism evidence="4 10">
    <name type="scientific">Orbilia oligospora</name>
    <name type="common">Nematode-trapping fungus</name>
    <name type="synonym">Arthrobotrys oligospora</name>
    <dbReference type="NCBI Taxonomy" id="2813651"/>
    <lineage>
        <taxon>Eukaryota</taxon>
        <taxon>Fungi</taxon>
        <taxon>Dikarya</taxon>
        <taxon>Ascomycota</taxon>
        <taxon>Pezizomycotina</taxon>
        <taxon>Orbiliomycetes</taxon>
        <taxon>Orbiliales</taxon>
        <taxon>Orbiliaceae</taxon>
        <taxon>Orbilia</taxon>
    </lineage>
</organism>
<proteinExistence type="predicted"/>
<evidence type="ECO:0000313" key="4">
    <source>
        <dbReference type="EMBL" id="KAF3196926.1"/>
    </source>
</evidence>
<gene>
    <name evidence="5" type="ORF">TWF106_004490</name>
    <name evidence="6" type="ORF">TWF191_002702</name>
    <name evidence="4" type="ORF">TWF679_003855</name>
    <name evidence="3" type="ORF">TWF788_007519</name>
</gene>
<evidence type="ECO:0000313" key="8">
    <source>
        <dbReference type="Proteomes" id="UP000479691"/>
    </source>
</evidence>
<evidence type="ECO:0000313" key="3">
    <source>
        <dbReference type="EMBL" id="KAF3178076.1"/>
    </source>
</evidence>
<evidence type="ECO:0000313" key="7">
    <source>
        <dbReference type="Proteomes" id="UP000472727"/>
    </source>
</evidence>
<evidence type="ECO:0000256" key="2">
    <source>
        <dbReference type="SAM" id="Phobius"/>
    </source>
</evidence>
<comment type="caution">
    <text evidence="4">The sequence shown here is derived from an EMBL/GenBank/DDBJ whole genome shotgun (WGS) entry which is preliminary data.</text>
</comment>
<feature type="compositionally biased region" description="Basic and acidic residues" evidence="1">
    <location>
        <begin position="28"/>
        <end position="59"/>
    </location>
</feature>
<evidence type="ECO:0000313" key="9">
    <source>
        <dbReference type="Proteomes" id="UP000483672"/>
    </source>
</evidence>
<feature type="transmembrane region" description="Helical" evidence="2">
    <location>
        <begin position="161"/>
        <end position="177"/>
    </location>
</feature>
<accession>A0A6G1MI78</accession>
<dbReference type="Proteomes" id="UP000483672">
    <property type="component" value="Unassembled WGS sequence"/>
</dbReference>
<evidence type="ECO:0000313" key="10">
    <source>
        <dbReference type="Proteomes" id="UP000614610"/>
    </source>
</evidence>
<dbReference type="Proteomes" id="UP000479691">
    <property type="component" value="Unassembled WGS sequence"/>
</dbReference>
<keyword evidence="2" id="KW-0812">Transmembrane</keyword>
<protein>
    <submittedName>
        <fullName evidence="4">Uncharacterized protein</fullName>
    </submittedName>
</protein>
<dbReference type="EMBL" id="WIWT01000187">
    <property type="protein sequence ID" value="KAF3196926.1"/>
    <property type="molecule type" value="Genomic_DNA"/>
</dbReference>
<evidence type="ECO:0000256" key="1">
    <source>
        <dbReference type="SAM" id="MobiDB-lite"/>
    </source>
</evidence>
<dbReference type="EMBL" id="WIWS01000201">
    <property type="protein sequence ID" value="KAF3198680.1"/>
    <property type="molecule type" value="Genomic_DNA"/>
</dbReference>
<dbReference type="EMBL" id="WIPF01000159">
    <property type="protein sequence ID" value="KAF3203152.1"/>
    <property type="molecule type" value="Genomic_DNA"/>
</dbReference>
<reference evidence="7 8" key="1">
    <citation type="submission" date="2019-06" db="EMBL/GenBank/DDBJ databases">
        <authorList>
            <person name="Palmer J.M."/>
        </authorList>
    </citation>
    <scope>NUCLEOTIDE SEQUENCE</scope>
    <source>
        <strain evidence="5 7">TWF106</strain>
        <strain evidence="6 9">TWF191</strain>
        <strain evidence="4">TWF679</strain>
        <strain evidence="3 8">TWF788</strain>
    </source>
</reference>
<keyword evidence="2" id="KW-0472">Membrane</keyword>
<name>A0A6G1MI78_ORBOL</name>
<evidence type="ECO:0000313" key="5">
    <source>
        <dbReference type="EMBL" id="KAF3198680.1"/>
    </source>
</evidence>
<dbReference type="Proteomes" id="UP000472727">
    <property type="component" value="Unassembled WGS sequence"/>
</dbReference>
<dbReference type="Proteomes" id="UP000614610">
    <property type="component" value="Unassembled WGS sequence"/>
</dbReference>
<feature type="region of interest" description="Disordered" evidence="1">
    <location>
        <begin position="1"/>
        <end position="93"/>
    </location>
</feature>
<dbReference type="OrthoDB" id="5371174at2759"/>
<evidence type="ECO:0000313" key="6">
    <source>
        <dbReference type="EMBL" id="KAF3203152.1"/>
    </source>
</evidence>
<sequence length="178" mass="20067">MASEARTSTEIKKVQQPEPELDLQTSSKDPEKQPPTSDSKENQTKEDTVPSSQKLEHAETWGTFYADVGDAESQEQERQEQEQQEEPPQDVEPRTRRHRFCKCLCIIMLLFIIVAALGGGLISYGAMGCFKKENKGKKKCLGKGRNSKTSDASFVGMKGSWGAYMIVFLFEIMMFVIF</sequence>
<keyword evidence="2" id="KW-1133">Transmembrane helix</keyword>
<dbReference type="EMBL" id="JAABOE010000042">
    <property type="protein sequence ID" value="KAF3178076.1"/>
    <property type="molecule type" value="Genomic_DNA"/>
</dbReference>
<feature type="transmembrane region" description="Helical" evidence="2">
    <location>
        <begin position="103"/>
        <end position="127"/>
    </location>
</feature>
<dbReference type="AlphaFoldDB" id="A0A6G1MI78"/>